<dbReference type="EMBL" id="JAGSPD010000006">
    <property type="protein sequence ID" value="MBV7269233.1"/>
    <property type="molecule type" value="Genomic_DNA"/>
</dbReference>
<dbReference type="Pfam" id="PF03705">
    <property type="entry name" value="CheR_N"/>
    <property type="match status" value="1"/>
</dbReference>
<dbReference type="InterPro" id="IPR000780">
    <property type="entry name" value="CheR_MeTrfase"/>
</dbReference>
<dbReference type="GO" id="GO:0000155">
    <property type="term" value="F:phosphorelay sensor kinase activity"/>
    <property type="evidence" value="ECO:0007669"/>
    <property type="project" value="InterPro"/>
</dbReference>
<dbReference type="InterPro" id="IPR003594">
    <property type="entry name" value="HATPase_dom"/>
</dbReference>
<evidence type="ECO:0000256" key="3">
    <source>
        <dbReference type="ARBA" id="ARBA00012438"/>
    </source>
</evidence>
<dbReference type="GO" id="GO:0005886">
    <property type="term" value="C:plasma membrane"/>
    <property type="evidence" value="ECO:0007669"/>
    <property type="project" value="UniProtKB-SubCell"/>
</dbReference>
<dbReference type="InterPro" id="IPR022641">
    <property type="entry name" value="CheR_N"/>
</dbReference>
<accession>A0A9X1F9V4</accession>
<dbReference type="GO" id="GO:0005737">
    <property type="term" value="C:cytoplasm"/>
    <property type="evidence" value="ECO:0007669"/>
    <property type="project" value="InterPro"/>
</dbReference>
<dbReference type="GO" id="GO:0006935">
    <property type="term" value="P:chemotaxis"/>
    <property type="evidence" value="ECO:0007669"/>
    <property type="project" value="UniProtKB-UniRule"/>
</dbReference>
<feature type="domain" description="CheB-type methylesterase" evidence="17">
    <location>
        <begin position="19"/>
        <end position="205"/>
    </location>
</feature>
<gene>
    <name evidence="19" type="ORF">KCG49_08535</name>
</gene>
<keyword evidence="8" id="KW-0418">Kinase</keyword>
<feature type="domain" description="PAC" evidence="16">
    <location>
        <begin position="930"/>
        <end position="984"/>
    </location>
</feature>
<evidence type="ECO:0000256" key="10">
    <source>
        <dbReference type="ARBA" id="ARBA00023012"/>
    </source>
</evidence>
<keyword evidence="4" id="KW-1003">Cell membrane</keyword>
<dbReference type="FunFam" id="3.30.565.10:FF:000023">
    <property type="entry name" value="PAS domain-containing sensor histidine kinase"/>
    <property type="match status" value="1"/>
</dbReference>
<dbReference type="InterPro" id="IPR000014">
    <property type="entry name" value="PAS"/>
</dbReference>
<dbReference type="InterPro" id="IPR000700">
    <property type="entry name" value="PAS-assoc_C"/>
</dbReference>
<keyword evidence="13" id="KW-0175">Coiled coil</keyword>
<dbReference type="PROSITE" id="PS50122">
    <property type="entry name" value="CHEB"/>
    <property type="match status" value="1"/>
</dbReference>
<dbReference type="Pfam" id="PF13596">
    <property type="entry name" value="PAS_10"/>
    <property type="match status" value="1"/>
</dbReference>
<dbReference type="CDD" id="cd00130">
    <property type="entry name" value="PAS"/>
    <property type="match status" value="1"/>
</dbReference>
<feature type="domain" description="PAC" evidence="16">
    <location>
        <begin position="1062"/>
        <end position="1114"/>
    </location>
</feature>
<evidence type="ECO:0000259" key="16">
    <source>
        <dbReference type="PROSITE" id="PS50113"/>
    </source>
</evidence>
<dbReference type="InterPro" id="IPR022642">
    <property type="entry name" value="CheR_C"/>
</dbReference>
<dbReference type="Proteomes" id="UP001138894">
    <property type="component" value="Unassembled WGS sequence"/>
</dbReference>
<evidence type="ECO:0000259" key="18">
    <source>
        <dbReference type="PROSITE" id="PS50123"/>
    </source>
</evidence>
<evidence type="ECO:0000259" key="17">
    <source>
        <dbReference type="PROSITE" id="PS50122"/>
    </source>
</evidence>
<evidence type="ECO:0000256" key="5">
    <source>
        <dbReference type="ARBA" id="ARBA00022553"/>
    </source>
</evidence>
<feature type="active site" evidence="12">
    <location>
        <position position="147"/>
    </location>
</feature>
<evidence type="ECO:0000256" key="1">
    <source>
        <dbReference type="ARBA" id="ARBA00000085"/>
    </source>
</evidence>
<dbReference type="Pfam" id="PF08447">
    <property type="entry name" value="PAS_3"/>
    <property type="match status" value="2"/>
</dbReference>
<dbReference type="PROSITE" id="PS50113">
    <property type="entry name" value="PAC"/>
    <property type="match status" value="2"/>
</dbReference>
<keyword evidence="6" id="KW-0808">Transferase</keyword>
<organism evidence="19 20">
    <name type="scientific">Winogradskyella luteola</name>
    <dbReference type="NCBI Taxonomy" id="2828330"/>
    <lineage>
        <taxon>Bacteria</taxon>
        <taxon>Pseudomonadati</taxon>
        <taxon>Bacteroidota</taxon>
        <taxon>Flavobacteriia</taxon>
        <taxon>Flavobacteriales</taxon>
        <taxon>Flavobacteriaceae</taxon>
        <taxon>Winogradskyella</taxon>
    </lineage>
</organism>
<dbReference type="PROSITE" id="PS50109">
    <property type="entry name" value="HIS_KIN"/>
    <property type="match status" value="1"/>
</dbReference>
<feature type="domain" description="Histidine kinase" evidence="14">
    <location>
        <begin position="1125"/>
        <end position="1338"/>
    </location>
</feature>
<keyword evidence="10" id="KW-0902">Two-component regulatory system</keyword>
<dbReference type="SMART" id="SM00138">
    <property type="entry name" value="MeTrc"/>
    <property type="match status" value="1"/>
</dbReference>
<dbReference type="GO" id="GO:0005524">
    <property type="term" value="F:ATP binding"/>
    <property type="evidence" value="ECO:0007669"/>
    <property type="project" value="UniProtKB-KW"/>
</dbReference>
<proteinExistence type="predicted"/>
<dbReference type="NCBIfam" id="TIGR00229">
    <property type="entry name" value="sensory_box"/>
    <property type="match status" value="1"/>
</dbReference>
<evidence type="ECO:0000256" key="8">
    <source>
        <dbReference type="ARBA" id="ARBA00022777"/>
    </source>
</evidence>
<dbReference type="RefSeq" id="WP_218545848.1">
    <property type="nucleotide sequence ID" value="NZ_JAGSPD010000006.1"/>
</dbReference>
<evidence type="ECO:0000259" key="14">
    <source>
        <dbReference type="PROSITE" id="PS50109"/>
    </source>
</evidence>
<keyword evidence="12" id="KW-0145">Chemotaxis</keyword>
<dbReference type="Pfam" id="PF01739">
    <property type="entry name" value="CheR"/>
    <property type="match status" value="1"/>
</dbReference>
<evidence type="ECO:0000256" key="2">
    <source>
        <dbReference type="ARBA" id="ARBA00004236"/>
    </source>
</evidence>
<comment type="catalytic activity">
    <reaction evidence="1">
        <text>ATP + protein L-histidine = ADP + protein N-phospho-L-histidine.</text>
        <dbReference type="EC" id="2.7.13.3"/>
    </reaction>
</comment>
<dbReference type="PROSITE" id="PS50112">
    <property type="entry name" value="PAS"/>
    <property type="match status" value="1"/>
</dbReference>
<comment type="caution">
    <text evidence="19">The sequence shown here is derived from an EMBL/GenBank/DDBJ whole genome shotgun (WGS) entry which is preliminary data.</text>
</comment>
<reference evidence="19" key="1">
    <citation type="submission" date="2021-04" db="EMBL/GenBank/DDBJ databases">
        <authorList>
            <person name="Pira H."/>
            <person name="Risdian C."/>
            <person name="Wink J."/>
        </authorList>
    </citation>
    <scope>NUCLEOTIDE SEQUENCE</scope>
    <source>
        <strain evidence="19">WHY3</strain>
    </source>
</reference>
<dbReference type="SMART" id="SM00388">
    <property type="entry name" value="HisKA"/>
    <property type="match status" value="1"/>
</dbReference>
<feature type="coiled-coil region" evidence="13">
    <location>
        <begin position="657"/>
        <end position="740"/>
    </location>
</feature>
<protein>
    <recommendedName>
        <fullName evidence="3">histidine kinase</fullName>
        <ecNumber evidence="3">2.7.13.3</ecNumber>
    </recommendedName>
</protein>
<dbReference type="Pfam" id="PF02518">
    <property type="entry name" value="HATPase_c"/>
    <property type="match status" value="1"/>
</dbReference>
<dbReference type="EC" id="2.7.13.3" evidence="3"/>
<keyword evidence="7" id="KW-0547">Nucleotide-binding</keyword>
<evidence type="ECO:0000256" key="6">
    <source>
        <dbReference type="ARBA" id="ARBA00022679"/>
    </source>
</evidence>
<keyword evidence="12" id="KW-0378">Hydrolase</keyword>
<dbReference type="InterPro" id="IPR013655">
    <property type="entry name" value="PAS_fold_3"/>
</dbReference>
<sequence>MQKNDFKSNISKRSIDDNPFYIIGIGSSAGGLKALEEFFDNCSSNTGFAFVIIQHLSPDYKSLMPELLSRHTEMIVKEAKEGDKVEPNHVYLIPGGKNILINKGKLELTKRKPKNQINFSIDIFFNSLAKEQKERAIAIILSGTGSDGTKGAKSIKEVGGTVFVQSPDSSGFDGMPRSAISQGLADYIIPPKEMGHELVEFVSQPQYAYPISPEGYVSNEESLGRILKIIKSYIGYDFFSYKKPTLFRRTAKRINITKCKTVENYIDYLHENPEEKFLLTQEYLIGVTKFFRDSEAFETLEKEIIPDIVSKKTNEQTIKIWTVACSSGEEAYSIAIIIEDYLSKMQLDINYKIFATDLDDRGIDKATKGIYDLSIESEVPSQFLSKYFIKQDNSYRILPKIRRNIIFSKHDILNNPPFNKMDLISCRNMLIYMENNLQLQVLSSIHYALNPHAYLFLGSSENLGMLSKNFEEVSSKWKIYKNIQPERILNIRNKDMWNVEKSKKSRFQIRPQGSSLDDKIAKSINKLLMDEMHAVSICIDENHEIIHATGKLKKYISYPDEGYSNNLLKMLPDELNIPISTSIRKLISGSAETIEKSVKLIKDDKLLQLRLLVCGFNIVSVNSRSYLITIIEEFDRKITEEEKHKELPKIISNTDQVIELKEALNETRENLQSTIEELETSNEEMQATNEELLASNEELQSTNEELQSLNEELHTVNAELQSKNSELAELNSDIENLMTNINVGTIFLDKKFNIRKFTPSIRENFHLQETDVGRSIAHFLGTIGGTDLIEHSRKVINTLQPHFEEVKNSEGKWFLTQIFPYRNIEDSIQGVVINFIEIDKLKKANKEKEKLYLFLEHLTSNNPAVIYIYDMVSQKNIYASANIFESSGYSVDDLQQLGDKVMETIIHPDDLPLIQEHHKKIKNLKDDEELQVEYRILHKNTKDIEWVISSDKVNERNEDGSVKTILGIALYITKIKRITQKLKESEERYRLAISGSKSALWEWKDITKEKAWWSNEFYKLLGYNKKDIKVKFSSFKSLIHPNQRKRFSAKLEAHFADDNEPFEIEIQIKTKTNGYIWFRVNAQVNTDPITSIKTLVGTLTNINGQKEANEKMKELNIELERFAYLASHDLKEPLRTVTSFTKLFKEEYESKFDDTALQYLSFIEKASSRMITLTNDLLIYSQLDDKSLNFQPINLNELLDTILLDIQDDVTRNNAQINIERLPTVVCDSMQIKQLFQNLISNSIKYRTDAQPEIHISYKEKPSAFDFYITDNGIGIDKKYHKKVFEVFKRLHNKEEYEGTGIGLANCKRIVDNHKGNITVKSSIGEGSTFIFTIPKLNIK</sequence>
<dbReference type="Pfam" id="PF00512">
    <property type="entry name" value="HisKA"/>
    <property type="match status" value="1"/>
</dbReference>
<evidence type="ECO:0000313" key="19">
    <source>
        <dbReference type="EMBL" id="MBV7269233.1"/>
    </source>
</evidence>
<evidence type="ECO:0000256" key="12">
    <source>
        <dbReference type="PROSITE-ProRule" id="PRU00050"/>
    </source>
</evidence>
<dbReference type="CDD" id="cd00082">
    <property type="entry name" value="HisKA"/>
    <property type="match status" value="1"/>
</dbReference>
<evidence type="ECO:0000256" key="11">
    <source>
        <dbReference type="ARBA" id="ARBA00023136"/>
    </source>
</evidence>
<evidence type="ECO:0000256" key="9">
    <source>
        <dbReference type="ARBA" id="ARBA00022840"/>
    </source>
</evidence>
<keyword evidence="20" id="KW-1185">Reference proteome</keyword>
<dbReference type="GO" id="GO:0000156">
    <property type="term" value="F:phosphorelay response regulator activity"/>
    <property type="evidence" value="ECO:0007669"/>
    <property type="project" value="InterPro"/>
</dbReference>
<dbReference type="InterPro" id="IPR000673">
    <property type="entry name" value="Sig_transdc_resp-reg_Me-estase"/>
</dbReference>
<dbReference type="Pfam" id="PF01339">
    <property type="entry name" value="CheB_methylest"/>
    <property type="match status" value="1"/>
</dbReference>
<dbReference type="InterPro" id="IPR005467">
    <property type="entry name" value="His_kinase_dom"/>
</dbReference>
<dbReference type="GO" id="GO:0008984">
    <property type="term" value="F:protein-glutamate methylesterase activity"/>
    <property type="evidence" value="ECO:0007669"/>
    <property type="project" value="InterPro"/>
</dbReference>
<dbReference type="PANTHER" id="PTHR24422:SF27">
    <property type="entry name" value="PROTEIN-GLUTAMATE O-METHYLTRANSFERASE"/>
    <property type="match status" value="1"/>
</dbReference>
<feature type="active site" evidence="12">
    <location>
        <position position="28"/>
    </location>
</feature>
<evidence type="ECO:0000256" key="4">
    <source>
        <dbReference type="ARBA" id="ARBA00022475"/>
    </source>
</evidence>
<evidence type="ECO:0000313" key="20">
    <source>
        <dbReference type="Proteomes" id="UP001138894"/>
    </source>
</evidence>
<dbReference type="InterPro" id="IPR003661">
    <property type="entry name" value="HisK_dim/P_dom"/>
</dbReference>
<dbReference type="SMART" id="SM00091">
    <property type="entry name" value="PAS"/>
    <property type="match status" value="4"/>
</dbReference>
<comment type="subcellular location">
    <subcellularLocation>
        <location evidence="2">Cell membrane</location>
    </subcellularLocation>
</comment>
<feature type="active site" evidence="12">
    <location>
        <position position="55"/>
    </location>
</feature>
<dbReference type="InterPro" id="IPR050903">
    <property type="entry name" value="Bact_Chemotaxis_MeTrfase"/>
</dbReference>
<keyword evidence="9" id="KW-0067">ATP-binding</keyword>
<evidence type="ECO:0000256" key="13">
    <source>
        <dbReference type="SAM" id="Coils"/>
    </source>
</evidence>
<dbReference type="GO" id="GO:0008757">
    <property type="term" value="F:S-adenosylmethionine-dependent methyltransferase activity"/>
    <property type="evidence" value="ECO:0007669"/>
    <property type="project" value="InterPro"/>
</dbReference>
<keyword evidence="11" id="KW-0472">Membrane</keyword>
<dbReference type="PANTHER" id="PTHR24422">
    <property type="entry name" value="CHEMOTAXIS PROTEIN METHYLTRANSFERASE"/>
    <property type="match status" value="1"/>
</dbReference>
<name>A0A9X1F9V4_9FLAO</name>
<evidence type="ECO:0000259" key="15">
    <source>
        <dbReference type="PROSITE" id="PS50112"/>
    </source>
</evidence>
<feature type="domain" description="PAS" evidence="15">
    <location>
        <begin position="985"/>
        <end position="1058"/>
    </location>
</feature>
<dbReference type="CDD" id="cd16434">
    <property type="entry name" value="CheB-CheR_fusion"/>
    <property type="match status" value="1"/>
</dbReference>
<evidence type="ECO:0000256" key="7">
    <source>
        <dbReference type="ARBA" id="ARBA00022741"/>
    </source>
</evidence>
<feature type="domain" description="CheR-type methyltransferase" evidence="18">
    <location>
        <begin position="211"/>
        <end position="471"/>
    </location>
</feature>
<dbReference type="PROSITE" id="PS50123">
    <property type="entry name" value="CHER"/>
    <property type="match status" value="1"/>
</dbReference>
<keyword evidence="5" id="KW-0597">Phosphoprotein</keyword>
<dbReference type="SMART" id="SM00387">
    <property type="entry name" value="HATPase_c"/>
    <property type="match status" value="1"/>
</dbReference>